<dbReference type="SUPFAM" id="SSF53720">
    <property type="entry name" value="ALDH-like"/>
    <property type="match status" value="1"/>
</dbReference>
<keyword evidence="1" id="KW-0812">Transmembrane</keyword>
<dbReference type="Gene3D" id="3.40.605.10">
    <property type="entry name" value="Aldehyde Dehydrogenase, Chain A, domain 1"/>
    <property type="match status" value="1"/>
</dbReference>
<dbReference type="InterPro" id="IPR016163">
    <property type="entry name" value="Ald_DH_C"/>
</dbReference>
<dbReference type="RefSeq" id="XP_024552632.1">
    <property type="nucleotide sequence ID" value="XM_024696819.1"/>
</dbReference>
<dbReference type="KEGG" id="bfu:BCIN_13g04110"/>
<dbReference type="Pfam" id="PF00171">
    <property type="entry name" value="Aldedh"/>
    <property type="match status" value="1"/>
</dbReference>
<dbReference type="InterPro" id="IPR016162">
    <property type="entry name" value="Ald_DH_N"/>
</dbReference>
<reference evidence="3 4" key="2">
    <citation type="journal article" date="2012" name="Eukaryot. Cell">
        <title>Genome update of Botrytis cinerea strains B05.10 and T4.</title>
        <authorList>
            <person name="Staats M."/>
            <person name="van Kan J.A."/>
        </authorList>
    </citation>
    <scope>NUCLEOTIDE SEQUENCE [LARGE SCALE GENOMIC DNA]</scope>
    <source>
        <strain evidence="3 4">B05.10</strain>
    </source>
</reference>
<protein>
    <recommendedName>
        <fullName evidence="2">Aldehyde dehydrogenase domain-containing protein</fullName>
    </recommendedName>
</protein>
<keyword evidence="1" id="KW-0472">Membrane</keyword>
<proteinExistence type="predicted"/>
<feature type="transmembrane region" description="Helical" evidence="1">
    <location>
        <begin position="459"/>
        <end position="481"/>
    </location>
</feature>
<dbReference type="PANTHER" id="PTHR43111:SF1">
    <property type="entry name" value="ALDEHYDE DEHYDROGENASE B-RELATED"/>
    <property type="match status" value="1"/>
</dbReference>
<dbReference type="InterPro" id="IPR016161">
    <property type="entry name" value="Ald_DH/histidinol_DH"/>
</dbReference>
<keyword evidence="4" id="KW-1185">Reference proteome</keyword>
<reference evidence="3 4" key="1">
    <citation type="journal article" date="2011" name="PLoS Genet.">
        <title>Genomic analysis of the necrotrophic fungal pathogens Sclerotinia sclerotiorum and Botrytis cinerea.</title>
        <authorList>
            <person name="Amselem J."/>
            <person name="Cuomo C.A."/>
            <person name="van Kan J.A."/>
            <person name="Viaud M."/>
            <person name="Benito E.P."/>
            <person name="Couloux A."/>
            <person name="Coutinho P.M."/>
            <person name="de Vries R.P."/>
            <person name="Dyer P.S."/>
            <person name="Fillinger S."/>
            <person name="Fournier E."/>
            <person name="Gout L."/>
            <person name="Hahn M."/>
            <person name="Kohn L."/>
            <person name="Lapalu N."/>
            <person name="Plummer K.M."/>
            <person name="Pradier J.M."/>
            <person name="Quevillon E."/>
            <person name="Sharon A."/>
            <person name="Simon A."/>
            <person name="ten Have A."/>
            <person name="Tudzynski B."/>
            <person name="Tudzynski P."/>
            <person name="Wincker P."/>
            <person name="Andrew M."/>
            <person name="Anthouard V."/>
            <person name="Beever R.E."/>
            <person name="Beffa R."/>
            <person name="Benoit I."/>
            <person name="Bouzid O."/>
            <person name="Brault B."/>
            <person name="Chen Z."/>
            <person name="Choquer M."/>
            <person name="Collemare J."/>
            <person name="Cotton P."/>
            <person name="Danchin E.G."/>
            <person name="Da Silva C."/>
            <person name="Gautier A."/>
            <person name="Giraud C."/>
            <person name="Giraud T."/>
            <person name="Gonzalez C."/>
            <person name="Grossetete S."/>
            <person name="Guldener U."/>
            <person name="Henrissat B."/>
            <person name="Howlett B.J."/>
            <person name="Kodira C."/>
            <person name="Kretschmer M."/>
            <person name="Lappartient A."/>
            <person name="Leroch M."/>
            <person name="Levis C."/>
            <person name="Mauceli E."/>
            <person name="Neuveglise C."/>
            <person name="Oeser B."/>
            <person name="Pearson M."/>
            <person name="Poulain J."/>
            <person name="Poussereau N."/>
            <person name="Quesneville H."/>
            <person name="Rascle C."/>
            <person name="Schumacher J."/>
            <person name="Segurens B."/>
            <person name="Sexton A."/>
            <person name="Silva E."/>
            <person name="Sirven C."/>
            <person name="Soanes D.M."/>
            <person name="Talbot N.J."/>
            <person name="Templeton M."/>
            <person name="Yandava C."/>
            <person name="Yarden O."/>
            <person name="Zeng Q."/>
            <person name="Rollins J.A."/>
            <person name="Lebrun M.H."/>
            <person name="Dickman M."/>
        </authorList>
    </citation>
    <scope>NUCLEOTIDE SEQUENCE [LARGE SCALE GENOMIC DNA]</scope>
    <source>
        <strain evidence="3 4">B05.10</strain>
    </source>
</reference>
<gene>
    <name evidence="3" type="ORF">BCIN_13g04110</name>
</gene>
<dbReference type="GeneID" id="5436979"/>
<name>A0A384K1R9_BOTFB</name>
<dbReference type="OrthoDB" id="5596991at2759"/>
<dbReference type="Gene3D" id="3.40.309.10">
    <property type="entry name" value="Aldehyde Dehydrogenase, Chain A, domain 2"/>
    <property type="match status" value="1"/>
</dbReference>
<evidence type="ECO:0000313" key="3">
    <source>
        <dbReference type="EMBL" id="ATZ56574.1"/>
    </source>
</evidence>
<dbReference type="InterPro" id="IPR015590">
    <property type="entry name" value="Aldehyde_DH_dom"/>
</dbReference>
<dbReference type="EMBL" id="CP009817">
    <property type="protein sequence ID" value="ATZ56574.1"/>
    <property type="molecule type" value="Genomic_DNA"/>
</dbReference>
<dbReference type="GO" id="GO:0016620">
    <property type="term" value="F:oxidoreductase activity, acting on the aldehyde or oxo group of donors, NAD or NADP as acceptor"/>
    <property type="evidence" value="ECO:0007669"/>
    <property type="project" value="InterPro"/>
</dbReference>
<evidence type="ECO:0000256" key="1">
    <source>
        <dbReference type="SAM" id="Phobius"/>
    </source>
</evidence>
<dbReference type="Proteomes" id="UP000001798">
    <property type="component" value="Chromosome 13"/>
</dbReference>
<evidence type="ECO:0000259" key="2">
    <source>
        <dbReference type="Pfam" id="PF00171"/>
    </source>
</evidence>
<dbReference type="PANTHER" id="PTHR43111">
    <property type="entry name" value="ALDEHYDE DEHYDROGENASE B-RELATED"/>
    <property type="match status" value="1"/>
</dbReference>
<evidence type="ECO:0000313" key="4">
    <source>
        <dbReference type="Proteomes" id="UP000001798"/>
    </source>
</evidence>
<organism evidence="3 4">
    <name type="scientific">Botryotinia fuckeliana (strain B05.10)</name>
    <name type="common">Noble rot fungus</name>
    <name type="synonym">Botrytis cinerea</name>
    <dbReference type="NCBI Taxonomy" id="332648"/>
    <lineage>
        <taxon>Eukaryota</taxon>
        <taxon>Fungi</taxon>
        <taxon>Dikarya</taxon>
        <taxon>Ascomycota</taxon>
        <taxon>Pezizomycotina</taxon>
        <taxon>Leotiomycetes</taxon>
        <taxon>Helotiales</taxon>
        <taxon>Sclerotiniaceae</taxon>
        <taxon>Botrytis</taxon>
    </lineage>
</organism>
<dbReference type="VEuPathDB" id="FungiDB:Bcin13g04110"/>
<accession>A0A384K1R9</accession>
<dbReference type="AlphaFoldDB" id="A0A384K1R9"/>
<reference evidence="3 4" key="3">
    <citation type="journal article" date="2017" name="Mol. Plant Pathol.">
        <title>A gapless genome sequence of the fungus Botrytis cinerea.</title>
        <authorList>
            <person name="Van Kan J.A."/>
            <person name="Stassen J.H."/>
            <person name="Mosbach A."/>
            <person name="Van Der Lee T.A."/>
            <person name="Faino L."/>
            <person name="Farmer A.D."/>
            <person name="Papasotiriou D.G."/>
            <person name="Zhou S."/>
            <person name="Seidl M.F."/>
            <person name="Cottam E."/>
            <person name="Edel D."/>
            <person name="Hahn M."/>
            <person name="Schwartz D.C."/>
            <person name="Dietrich R.A."/>
            <person name="Widdison S."/>
            <person name="Scalliet G."/>
        </authorList>
    </citation>
    <scope>NUCLEOTIDE SEQUENCE [LARGE SCALE GENOMIC DNA]</scope>
    <source>
        <strain evidence="3 4">B05.10</strain>
    </source>
</reference>
<keyword evidence="1" id="KW-1133">Transmembrane helix</keyword>
<feature type="domain" description="Aldehyde dehydrogenase" evidence="2">
    <location>
        <begin position="21"/>
        <end position="264"/>
    </location>
</feature>
<sequence>MASFGIDNLRAAVIDGRFDNVRYRQNQLQSLHKVLRNNVDKITSAISEDLFGHVRKTDAEVLCVFYLASDVIRRSYQTLNFKESISNEYKVANGSDFLSRKIGKGLVVIRPTTHTRFYSIICPIAIAIAAGNCVCLELGETTSKVDSILKALLPQALDNDTFCISPTTLQDSSILESALLVDQTSNPSSSKINQLISKSSDRTVAVVDRAAEIESAAESIVTARFSFQGTSAYSPDLVIVNEFIKSDFIEACTRYASKFFSSNSSSQGRQNDGVSATKKALKDAENKKQISTFGSNNFVLADVLDRASTVTEMKINGCHLLIMGTTSLVDAIMTQKSRSPLLALYIFSDLSTAKFLAQHFNASTSYVNHIPLHLLVGPAAASTPLPIPAFHKYSAEMFSSTCPQYIALPPEDLLVVDKVLAGGSESNELLKKIQKVAVKALPETGQAPGHAIGFFEQGILLGGALFLSVVVPALGYVSWVGGRSVWGVIGRFRAGGA</sequence>